<evidence type="ECO:0000313" key="2">
    <source>
        <dbReference type="Proteomes" id="UP000735302"/>
    </source>
</evidence>
<keyword evidence="2" id="KW-1185">Reference proteome</keyword>
<name>A0AAV3ZFH5_9GAST</name>
<sequence>MCFTFHKLQITRLQILCVRPEQGMCLVSCSFCALSSRLVLLPPPPTSFSPRVESAIKSNHPALQVARRGLKQVVADELLPLEYWRDHFPSTLLCLLFPLPSIGYQTVCFSSCYPLLLFSVQCPKIRRPIPHSVIALFTMTCVGKKVDPGGEIDDSPAIVAVTYKPTS</sequence>
<organism evidence="1 2">
    <name type="scientific">Plakobranchus ocellatus</name>
    <dbReference type="NCBI Taxonomy" id="259542"/>
    <lineage>
        <taxon>Eukaryota</taxon>
        <taxon>Metazoa</taxon>
        <taxon>Spiralia</taxon>
        <taxon>Lophotrochozoa</taxon>
        <taxon>Mollusca</taxon>
        <taxon>Gastropoda</taxon>
        <taxon>Heterobranchia</taxon>
        <taxon>Euthyneura</taxon>
        <taxon>Panpulmonata</taxon>
        <taxon>Sacoglossa</taxon>
        <taxon>Placobranchoidea</taxon>
        <taxon>Plakobranchidae</taxon>
        <taxon>Plakobranchus</taxon>
    </lineage>
</organism>
<dbReference type="EMBL" id="BLXT01002259">
    <property type="protein sequence ID" value="GFN92633.1"/>
    <property type="molecule type" value="Genomic_DNA"/>
</dbReference>
<gene>
    <name evidence="1" type="ORF">PoB_001913900</name>
</gene>
<protein>
    <submittedName>
        <fullName evidence="1">Uncharacterized protein</fullName>
    </submittedName>
</protein>
<dbReference type="Proteomes" id="UP000735302">
    <property type="component" value="Unassembled WGS sequence"/>
</dbReference>
<accession>A0AAV3ZFH5</accession>
<reference evidence="1 2" key="1">
    <citation type="journal article" date="2021" name="Elife">
        <title>Chloroplast acquisition without the gene transfer in kleptoplastic sea slugs, Plakobranchus ocellatus.</title>
        <authorList>
            <person name="Maeda T."/>
            <person name="Takahashi S."/>
            <person name="Yoshida T."/>
            <person name="Shimamura S."/>
            <person name="Takaki Y."/>
            <person name="Nagai Y."/>
            <person name="Toyoda A."/>
            <person name="Suzuki Y."/>
            <person name="Arimoto A."/>
            <person name="Ishii H."/>
            <person name="Satoh N."/>
            <person name="Nishiyama T."/>
            <person name="Hasebe M."/>
            <person name="Maruyama T."/>
            <person name="Minagawa J."/>
            <person name="Obokata J."/>
            <person name="Shigenobu S."/>
        </authorList>
    </citation>
    <scope>NUCLEOTIDE SEQUENCE [LARGE SCALE GENOMIC DNA]</scope>
</reference>
<comment type="caution">
    <text evidence="1">The sequence shown here is derived from an EMBL/GenBank/DDBJ whole genome shotgun (WGS) entry which is preliminary data.</text>
</comment>
<evidence type="ECO:0000313" key="1">
    <source>
        <dbReference type="EMBL" id="GFN92633.1"/>
    </source>
</evidence>
<dbReference type="AlphaFoldDB" id="A0AAV3ZFH5"/>
<proteinExistence type="predicted"/>